<feature type="compositionally biased region" description="Basic and acidic residues" evidence="1">
    <location>
        <begin position="70"/>
        <end position="84"/>
    </location>
</feature>
<dbReference type="Proteomes" id="UP001497444">
    <property type="component" value="Chromosome 2"/>
</dbReference>
<feature type="compositionally biased region" description="Polar residues" evidence="1">
    <location>
        <begin position="117"/>
        <end position="140"/>
    </location>
</feature>
<protein>
    <submittedName>
        <fullName evidence="2">Uncharacterized protein</fullName>
    </submittedName>
</protein>
<feature type="region of interest" description="Disordered" evidence="1">
    <location>
        <begin position="63"/>
        <end position="184"/>
    </location>
</feature>
<sequence length="288" mass="32371">MSSRKAPFATLHDKTSYEPRREGTSAAAPWMKDQVSSNIGRATTIGSSYIASNSQTAPYATFHNQPLRRQAAEMRLDAPWEKGPEPPALRSTYIEPYYEDGDSGKQTPEERQKSSKQEQLVSNCLATPEQSGLPSLQTIPFGTAENIEQQKQDSDGTKDDAPWDKDQRQVHITGPASQEYTKNMPYRTSENIEDQRQANVELGTPWDKDQQVPQSNRINSYTMDPIFCAASSHTAPFATFDNDIPPQPNRTTFHQAPWDRDEVHYNRVHQRNSSPHTPVTAPFATDCS</sequence>
<organism evidence="2 3">
    <name type="scientific">Sphagnum jensenii</name>
    <dbReference type="NCBI Taxonomy" id="128206"/>
    <lineage>
        <taxon>Eukaryota</taxon>
        <taxon>Viridiplantae</taxon>
        <taxon>Streptophyta</taxon>
        <taxon>Embryophyta</taxon>
        <taxon>Bryophyta</taxon>
        <taxon>Sphagnophytina</taxon>
        <taxon>Sphagnopsida</taxon>
        <taxon>Sphagnales</taxon>
        <taxon>Sphagnaceae</taxon>
        <taxon>Sphagnum</taxon>
    </lineage>
</organism>
<gene>
    <name evidence="2" type="ORF">CSSPJE1EN1_LOCUS13460</name>
</gene>
<proteinExistence type="predicted"/>
<feature type="compositionally biased region" description="Basic and acidic residues" evidence="1">
    <location>
        <begin position="11"/>
        <end position="23"/>
    </location>
</feature>
<accession>A0ABP0WM80</accession>
<evidence type="ECO:0000313" key="3">
    <source>
        <dbReference type="Proteomes" id="UP001497444"/>
    </source>
</evidence>
<evidence type="ECO:0000313" key="2">
    <source>
        <dbReference type="EMBL" id="CAK9267982.1"/>
    </source>
</evidence>
<evidence type="ECO:0000256" key="1">
    <source>
        <dbReference type="SAM" id="MobiDB-lite"/>
    </source>
</evidence>
<feature type="region of interest" description="Disordered" evidence="1">
    <location>
        <begin position="269"/>
        <end position="288"/>
    </location>
</feature>
<feature type="compositionally biased region" description="Basic and acidic residues" evidence="1">
    <location>
        <begin position="148"/>
        <end position="169"/>
    </location>
</feature>
<feature type="compositionally biased region" description="Polar residues" evidence="1">
    <location>
        <begin position="175"/>
        <end position="184"/>
    </location>
</feature>
<reference evidence="2 3" key="1">
    <citation type="submission" date="2024-02" db="EMBL/GenBank/DDBJ databases">
        <authorList>
            <consortium name="ELIXIR-Norway"/>
            <consortium name="Elixir Norway"/>
        </authorList>
    </citation>
    <scope>NUCLEOTIDE SEQUENCE [LARGE SCALE GENOMIC DNA]</scope>
</reference>
<name>A0ABP0WM80_9BRYO</name>
<keyword evidence="3" id="KW-1185">Reference proteome</keyword>
<feature type="compositionally biased region" description="Basic and acidic residues" evidence="1">
    <location>
        <begin position="107"/>
        <end position="116"/>
    </location>
</feature>
<dbReference type="EMBL" id="OZ020097">
    <property type="protein sequence ID" value="CAK9267982.1"/>
    <property type="molecule type" value="Genomic_DNA"/>
</dbReference>
<feature type="region of interest" description="Disordered" evidence="1">
    <location>
        <begin position="1"/>
        <end position="32"/>
    </location>
</feature>